<dbReference type="AlphaFoldDB" id="A0AAF3EGW5"/>
<accession>A0AAF3EGW5</accession>
<evidence type="ECO:0000256" key="1">
    <source>
        <dbReference type="SAM" id="SignalP"/>
    </source>
</evidence>
<organism evidence="2 3">
    <name type="scientific">Mesorhabditis belari</name>
    <dbReference type="NCBI Taxonomy" id="2138241"/>
    <lineage>
        <taxon>Eukaryota</taxon>
        <taxon>Metazoa</taxon>
        <taxon>Ecdysozoa</taxon>
        <taxon>Nematoda</taxon>
        <taxon>Chromadorea</taxon>
        <taxon>Rhabditida</taxon>
        <taxon>Rhabditina</taxon>
        <taxon>Rhabditomorpha</taxon>
        <taxon>Rhabditoidea</taxon>
        <taxon>Rhabditidae</taxon>
        <taxon>Mesorhabditinae</taxon>
        <taxon>Mesorhabditis</taxon>
    </lineage>
</organism>
<proteinExistence type="predicted"/>
<keyword evidence="1" id="KW-0732">Signal</keyword>
<sequence length="380" mass="41049">MSHFLNVCILLLLFDKTIFAVEQCEALFVIDGSSYYLTFRAEITAITTAASVAFSNTQSIFFANYWEYGGGDDDEKLPNDFLKKNDFLDGVQGLQSYGGSESIVGATSKLNQWQIDTAVIVLYTASPQSLITIAGTNYTEQGRTIVVHSNDGVDMSPLSNYPSPGISEYTALVELIIGVCKNMPTKPTMQPSPTTQIPVLQCRAQFYIDASVLGKPTAPQQTALISSAATLLFNGLSAGEFYSNCSNIFVNCSLSFHAAIASYGDATSVPPNPSQLMDSFTAFSTALNALTFNSPDNQNIVDAINIINGNAEFANVITVLFTNSPQALIDNITGNAYQDRTLGFGISGQNMYHIADSTMNLGKPPTELSALIKTYCGWRF</sequence>
<protein>
    <submittedName>
        <fullName evidence="3">VWFA domain-containing protein</fullName>
    </submittedName>
</protein>
<keyword evidence="2" id="KW-1185">Reference proteome</keyword>
<feature type="chain" id="PRO_5042065723" evidence="1">
    <location>
        <begin position="21"/>
        <end position="380"/>
    </location>
</feature>
<reference evidence="3" key="1">
    <citation type="submission" date="2024-02" db="UniProtKB">
        <authorList>
            <consortium name="WormBaseParasite"/>
        </authorList>
    </citation>
    <scope>IDENTIFICATION</scope>
</reference>
<dbReference type="Proteomes" id="UP000887575">
    <property type="component" value="Unassembled WGS sequence"/>
</dbReference>
<evidence type="ECO:0000313" key="2">
    <source>
        <dbReference type="Proteomes" id="UP000887575"/>
    </source>
</evidence>
<name>A0AAF3EGW5_9BILA</name>
<feature type="signal peptide" evidence="1">
    <location>
        <begin position="1"/>
        <end position="20"/>
    </location>
</feature>
<evidence type="ECO:0000313" key="3">
    <source>
        <dbReference type="WBParaSite" id="MBELARI_LOCUS13221"/>
    </source>
</evidence>
<dbReference type="WBParaSite" id="MBELARI_LOCUS13221">
    <property type="protein sequence ID" value="MBELARI_LOCUS13221"/>
    <property type="gene ID" value="MBELARI_LOCUS13221"/>
</dbReference>